<dbReference type="EMBL" id="CP005587">
    <property type="protein sequence ID" value="AGK57938.1"/>
    <property type="molecule type" value="Genomic_DNA"/>
</dbReference>
<dbReference type="Gene3D" id="3.40.50.300">
    <property type="entry name" value="P-loop containing nucleotide triphosphate hydrolases"/>
    <property type="match status" value="1"/>
</dbReference>
<accession>N0B4K8</accession>
<evidence type="ECO:0000256" key="3">
    <source>
        <dbReference type="ARBA" id="ARBA00022741"/>
    </source>
</evidence>
<dbReference type="PROSITE" id="PS50893">
    <property type="entry name" value="ABC_TRANSPORTER_2"/>
    <property type="match status" value="1"/>
</dbReference>
<dbReference type="InterPro" id="IPR003593">
    <property type="entry name" value="AAA+_ATPase"/>
</dbReference>
<dbReference type="InterPro" id="IPR050166">
    <property type="entry name" value="ABC_transporter_ATP-bind"/>
</dbReference>
<dbReference type="PANTHER" id="PTHR42788:SF19">
    <property type="entry name" value="ALIPHATIC SULFONATES IMPORT ATP-BINDING PROTEIN SSUB 2"/>
    <property type="match status" value="1"/>
</dbReference>
<reference evidence="6 7" key="1">
    <citation type="journal article" date="2013" name="Genome Announc.">
        <title>Genome sequences for three denitrifying bacterial strains isolated from a uranium- and nitrate-contaminated subsurface environment.</title>
        <authorList>
            <person name="Venkatramanan R."/>
            <person name="Prakash O."/>
            <person name="Woyke T."/>
            <person name="Chain P."/>
            <person name="Goodwin L.A."/>
            <person name="Watson D."/>
            <person name="Brooks S."/>
            <person name="Kostka J.E."/>
            <person name="Green S.J."/>
        </authorList>
    </citation>
    <scope>NUCLEOTIDE SEQUENCE [LARGE SCALE GENOMIC DNA]</scope>
    <source>
        <strain evidence="6 7">1NES1</strain>
    </source>
</reference>
<dbReference type="PROSITE" id="PS00211">
    <property type="entry name" value="ABC_TRANSPORTER_1"/>
    <property type="match status" value="1"/>
</dbReference>
<protein>
    <submittedName>
        <fullName evidence="6">ABC transporter</fullName>
    </submittedName>
</protein>
<dbReference type="SUPFAM" id="SSF52540">
    <property type="entry name" value="P-loop containing nucleoside triphosphate hydrolases"/>
    <property type="match status" value="1"/>
</dbReference>
<dbReference type="GO" id="GO:0005524">
    <property type="term" value="F:ATP binding"/>
    <property type="evidence" value="ECO:0007669"/>
    <property type="project" value="UniProtKB-KW"/>
</dbReference>
<dbReference type="InterPro" id="IPR027417">
    <property type="entry name" value="P-loop_NTPase"/>
</dbReference>
<comment type="similarity">
    <text evidence="1">Belongs to the ABC transporter superfamily.</text>
</comment>
<gene>
    <name evidence="6" type="ORF">HYPDE_31318</name>
</gene>
<evidence type="ECO:0000256" key="1">
    <source>
        <dbReference type="ARBA" id="ARBA00005417"/>
    </source>
</evidence>
<keyword evidence="3" id="KW-0547">Nucleotide-binding</keyword>
<dbReference type="HOGENOM" id="CLU_000604_1_22_5"/>
<dbReference type="eggNOG" id="COG1116">
    <property type="taxonomic scope" value="Bacteria"/>
</dbReference>
<keyword evidence="7" id="KW-1185">Reference proteome</keyword>
<name>N0B4K8_9HYPH</name>
<dbReference type="SMART" id="SM00382">
    <property type="entry name" value="AAA"/>
    <property type="match status" value="1"/>
</dbReference>
<evidence type="ECO:0000259" key="5">
    <source>
        <dbReference type="PROSITE" id="PS50893"/>
    </source>
</evidence>
<dbReference type="Pfam" id="PF00005">
    <property type="entry name" value="ABC_tran"/>
    <property type="match status" value="1"/>
</dbReference>
<dbReference type="GO" id="GO:0016887">
    <property type="term" value="F:ATP hydrolysis activity"/>
    <property type="evidence" value="ECO:0007669"/>
    <property type="project" value="InterPro"/>
</dbReference>
<evidence type="ECO:0000313" key="6">
    <source>
        <dbReference type="EMBL" id="AGK57938.1"/>
    </source>
</evidence>
<keyword evidence="4" id="KW-0067">ATP-binding</keyword>
<dbReference type="RefSeq" id="WP_015597970.1">
    <property type="nucleotide sequence ID" value="NC_021172.1"/>
</dbReference>
<dbReference type="STRING" id="670307.HYPDE_31318"/>
<evidence type="ECO:0000256" key="2">
    <source>
        <dbReference type="ARBA" id="ARBA00022448"/>
    </source>
</evidence>
<feature type="domain" description="ABC transporter" evidence="5">
    <location>
        <begin position="13"/>
        <end position="237"/>
    </location>
</feature>
<dbReference type="PANTHER" id="PTHR42788">
    <property type="entry name" value="TAURINE IMPORT ATP-BINDING PROTEIN-RELATED"/>
    <property type="match status" value="1"/>
</dbReference>
<evidence type="ECO:0000313" key="7">
    <source>
        <dbReference type="Proteomes" id="UP000005952"/>
    </source>
</evidence>
<sequence length="246" mass="27107">MAPLNGRNTNGTIRVAVKRKIFPAVGDREAQLVLQDIEFEVAPRSFLVITGPSGCGKSTLLNIIAGLDKDYEGSIDLGPAKDGVTFIFQTPRLLPWRTLYENIALALPNGDPRHAQIPAMLERVGLGQAQNAYPEMLSLGMQRRAALARGFILEPQILLMDEPFVSLDDPTAASLRELLMELWHRQPTTVIFVTHDRSEAIQLGTRILRLAPGQASVAQDAVVNLTEAQRHDRAAVLQEQIRIFAT</sequence>
<proteinExistence type="inferred from homology"/>
<dbReference type="AlphaFoldDB" id="N0B4K8"/>
<dbReference type="InterPro" id="IPR003439">
    <property type="entry name" value="ABC_transporter-like_ATP-bd"/>
</dbReference>
<evidence type="ECO:0000256" key="4">
    <source>
        <dbReference type="ARBA" id="ARBA00022840"/>
    </source>
</evidence>
<dbReference type="Proteomes" id="UP000005952">
    <property type="component" value="Chromosome"/>
</dbReference>
<keyword evidence="2" id="KW-0813">Transport</keyword>
<organism evidence="6 7">
    <name type="scientific">Hyphomicrobium denitrificans 1NES1</name>
    <dbReference type="NCBI Taxonomy" id="670307"/>
    <lineage>
        <taxon>Bacteria</taxon>
        <taxon>Pseudomonadati</taxon>
        <taxon>Pseudomonadota</taxon>
        <taxon>Alphaproteobacteria</taxon>
        <taxon>Hyphomicrobiales</taxon>
        <taxon>Hyphomicrobiaceae</taxon>
        <taxon>Hyphomicrobium</taxon>
    </lineage>
</organism>
<dbReference type="InterPro" id="IPR017871">
    <property type="entry name" value="ABC_transporter-like_CS"/>
</dbReference>
<dbReference type="KEGG" id="hdt:HYPDE_31318"/>
<dbReference type="OrthoDB" id="9802264at2"/>